<dbReference type="Proteomes" id="UP000186698">
    <property type="component" value="Chromosome 8S"/>
</dbReference>
<reference evidence="2" key="1">
    <citation type="submission" date="2025-08" db="UniProtKB">
        <authorList>
            <consortium name="RefSeq"/>
        </authorList>
    </citation>
    <scope>IDENTIFICATION</scope>
    <source>
        <strain evidence="2">J_2021</strain>
        <tissue evidence="2">Erythrocytes</tissue>
    </source>
</reference>
<accession>A0A8J0TN50</accession>
<dbReference type="AlphaFoldDB" id="A0A8J0TN50"/>
<gene>
    <name evidence="2" type="primary">LOC108699748</name>
</gene>
<evidence type="ECO:0000313" key="2">
    <source>
        <dbReference type="RefSeq" id="XP_018087764.1"/>
    </source>
</evidence>
<organism evidence="1 2">
    <name type="scientific">Xenopus laevis</name>
    <name type="common">African clawed frog</name>
    <dbReference type="NCBI Taxonomy" id="8355"/>
    <lineage>
        <taxon>Eukaryota</taxon>
        <taxon>Metazoa</taxon>
        <taxon>Chordata</taxon>
        <taxon>Craniata</taxon>
        <taxon>Vertebrata</taxon>
        <taxon>Euteleostomi</taxon>
        <taxon>Amphibia</taxon>
        <taxon>Batrachia</taxon>
        <taxon>Anura</taxon>
        <taxon>Pipoidea</taxon>
        <taxon>Pipidae</taxon>
        <taxon>Xenopodinae</taxon>
        <taxon>Xenopus</taxon>
        <taxon>Xenopus</taxon>
    </lineage>
</organism>
<dbReference type="GeneID" id="108699748"/>
<keyword evidence="1" id="KW-1185">Reference proteome</keyword>
<dbReference type="KEGG" id="xla:108699748"/>
<dbReference type="RefSeq" id="XP_018087764.1">
    <property type="nucleotide sequence ID" value="XM_018232275.2"/>
</dbReference>
<evidence type="ECO:0000313" key="1">
    <source>
        <dbReference type="Proteomes" id="UP000186698"/>
    </source>
</evidence>
<protein>
    <submittedName>
        <fullName evidence="2">Uncharacterized protein LOC108699748</fullName>
    </submittedName>
</protein>
<sequence length="207" mass="22975">MPLPLEEIALSSHPYYLLGSNENTSACRLTVACFNYGSAHTNFLQFSFICVHHQYQRFGGYNLPWKATSGRRITSTTKAEKVSKIPGVRCNHFNITVACTSQNSILSDLIGSSAKSNYGLRKLRATWKSKHRECIGAGGFSLTEDMGKQFGEISRPPKKRLVARCLHLPPISRCALTLKCNLLTWVNSPSINAQTLGSLQPSHLMCR</sequence>
<proteinExistence type="predicted"/>
<name>A0A8J0TN50_XENLA</name>